<dbReference type="AlphaFoldDB" id="A0A814VKE3"/>
<organism evidence="11 12">
    <name type="scientific">Adineta ricciae</name>
    <name type="common">Rotifer</name>
    <dbReference type="NCBI Taxonomy" id="249248"/>
    <lineage>
        <taxon>Eukaryota</taxon>
        <taxon>Metazoa</taxon>
        <taxon>Spiralia</taxon>
        <taxon>Gnathifera</taxon>
        <taxon>Rotifera</taxon>
        <taxon>Eurotatoria</taxon>
        <taxon>Bdelloidea</taxon>
        <taxon>Adinetida</taxon>
        <taxon>Adinetidae</taxon>
        <taxon>Adineta</taxon>
    </lineage>
</organism>
<evidence type="ECO:0000256" key="4">
    <source>
        <dbReference type="ARBA" id="ARBA00022692"/>
    </source>
</evidence>
<dbReference type="PANTHER" id="PTHR11157:SF17">
    <property type="entry name" value="ELONGATION OF VERY LONG CHAIN FATTY ACIDS PROTEIN 6"/>
    <property type="match status" value="1"/>
</dbReference>
<dbReference type="EMBL" id="CAJNOR010001704">
    <property type="protein sequence ID" value="CAF1186621.1"/>
    <property type="molecule type" value="Genomic_DNA"/>
</dbReference>
<accession>A0A814VKE3</accession>
<keyword evidence="9 10" id="KW-0275">Fatty acid biosynthesis</keyword>
<keyword evidence="4 10" id="KW-0812">Transmembrane</keyword>
<dbReference type="InterPro" id="IPR002076">
    <property type="entry name" value="ELO_fam"/>
</dbReference>
<evidence type="ECO:0000313" key="11">
    <source>
        <dbReference type="EMBL" id="CAF1186621.1"/>
    </source>
</evidence>
<evidence type="ECO:0000256" key="1">
    <source>
        <dbReference type="ARBA" id="ARBA00004141"/>
    </source>
</evidence>
<feature type="transmembrane region" description="Helical" evidence="10">
    <location>
        <begin position="177"/>
        <end position="198"/>
    </location>
</feature>
<evidence type="ECO:0000313" key="12">
    <source>
        <dbReference type="Proteomes" id="UP000663828"/>
    </source>
</evidence>
<evidence type="ECO:0000256" key="5">
    <source>
        <dbReference type="ARBA" id="ARBA00022832"/>
    </source>
</evidence>
<dbReference type="GO" id="GO:0019367">
    <property type="term" value="P:fatty acid elongation, saturated fatty acid"/>
    <property type="evidence" value="ECO:0007669"/>
    <property type="project" value="TreeGrafter"/>
</dbReference>
<dbReference type="Pfam" id="PF01151">
    <property type="entry name" value="ELO"/>
    <property type="match status" value="1"/>
</dbReference>
<feature type="transmembrane region" description="Helical" evidence="10">
    <location>
        <begin position="123"/>
        <end position="144"/>
    </location>
</feature>
<evidence type="ECO:0000256" key="2">
    <source>
        <dbReference type="ARBA" id="ARBA00022516"/>
    </source>
</evidence>
<evidence type="ECO:0000256" key="6">
    <source>
        <dbReference type="ARBA" id="ARBA00022989"/>
    </source>
</evidence>
<comment type="subcellular location">
    <subcellularLocation>
        <location evidence="1">Membrane</location>
        <topology evidence="1">Multi-pass membrane protein</topology>
    </subcellularLocation>
</comment>
<dbReference type="GO" id="GO:0034626">
    <property type="term" value="P:fatty acid elongation, polyunsaturated fatty acid"/>
    <property type="evidence" value="ECO:0007669"/>
    <property type="project" value="TreeGrafter"/>
</dbReference>
<evidence type="ECO:0000256" key="3">
    <source>
        <dbReference type="ARBA" id="ARBA00022679"/>
    </source>
</evidence>
<sequence>MKIHSAIIDPSHVVHRWVWDFELVFFDRKTRFIVGQWMNYWWWLSIPYALAYIVIIFVGQSYMKRRNERYELRTALIIWNAFLALFSFWGACRCVPELIHSVNQHGLQHSLCNPVLKEGVTGLWLWLFIISKVPETIDTLFIVLRRQKLIFLHWFHHASVLIYCFYSYGHFAPSGRWFTSMNLCVHTIMYGYFALRAARFRVRRWIQQSITFLQLVQMVIGCIVNIAAYKYKQEGHHCITSYNNIFVSLLLYLAYLLLFAYFFYSTYVRKNVKERTE</sequence>
<evidence type="ECO:0000256" key="7">
    <source>
        <dbReference type="ARBA" id="ARBA00023098"/>
    </source>
</evidence>
<comment type="caution">
    <text evidence="11">The sequence shown here is derived from an EMBL/GenBank/DDBJ whole genome shotgun (WGS) entry which is preliminary data.</text>
</comment>
<dbReference type="Proteomes" id="UP000663828">
    <property type="component" value="Unassembled WGS sequence"/>
</dbReference>
<feature type="transmembrane region" description="Helical" evidence="10">
    <location>
        <begin position="70"/>
        <end position="91"/>
    </location>
</feature>
<comment type="catalytic activity">
    <reaction evidence="10">
        <text>a very-long-chain acyl-CoA + malonyl-CoA + H(+) = a very-long-chain 3-oxoacyl-CoA + CO2 + CoA</text>
        <dbReference type="Rhea" id="RHEA:32727"/>
        <dbReference type="ChEBI" id="CHEBI:15378"/>
        <dbReference type="ChEBI" id="CHEBI:16526"/>
        <dbReference type="ChEBI" id="CHEBI:57287"/>
        <dbReference type="ChEBI" id="CHEBI:57384"/>
        <dbReference type="ChEBI" id="CHEBI:90725"/>
        <dbReference type="ChEBI" id="CHEBI:90736"/>
        <dbReference type="EC" id="2.3.1.199"/>
    </reaction>
</comment>
<keyword evidence="5 10" id="KW-0276">Fatty acid metabolism</keyword>
<dbReference type="GO" id="GO:0005789">
    <property type="term" value="C:endoplasmic reticulum membrane"/>
    <property type="evidence" value="ECO:0007669"/>
    <property type="project" value="TreeGrafter"/>
</dbReference>
<feature type="transmembrane region" description="Helical" evidence="10">
    <location>
        <begin position="151"/>
        <end position="171"/>
    </location>
</feature>
<dbReference type="PROSITE" id="PS01188">
    <property type="entry name" value="ELO"/>
    <property type="match status" value="1"/>
</dbReference>
<keyword evidence="8 10" id="KW-0472">Membrane</keyword>
<keyword evidence="7 10" id="KW-0443">Lipid metabolism</keyword>
<feature type="transmembrane region" description="Helical" evidence="10">
    <location>
        <begin position="40"/>
        <end position="58"/>
    </location>
</feature>
<feature type="transmembrane region" description="Helical" evidence="10">
    <location>
        <begin position="241"/>
        <end position="264"/>
    </location>
</feature>
<keyword evidence="12" id="KW-1185">Reference proteome</keyword>
<dbReference type="GO" id="GO:0042761">
    <property type="term" value="P:very long-chain fatty acid biosynthetic process"/>
    <property type="evidence" value="ECO:0007669"/>
    <property type="project" value="TreeGrafter"/>
</dbReference>
<evidence type="ECO:0000256" key="10">
    <source>
        <dbReference type="RuleBase" id="RU361115"/>
    </source>
</evidence>
<reference evidence="11" key="1">
    <citation type="submission" date="2021-02" db="EMBL/GenBank/DDBJ databases">
        <authorList>
            <person name="Nowell W R."/>
        </authorList>
    </citation>
    <scope>NUCLEOTIDE SEQUENCE</scope>
</reference>
<dbReference type="GO" id="GO:0030148">
    <property type="term" value="P:sphingolipid biosynthetic process"/>
    <property type="evidence" value="ECO:0007669"/>
    <property type="project" value="TreeGrafter"/>
</dbReference>
<dbReference type="GO" id="GO:0034625">
    <property type="term" value="P:fatty acid elongation, monounsaturated fatty acid"/>
    <property type="evidence" value="ECO:0007669"/>
    <property type="project" value="TreeGrafter"/>
</dbReference>
<keyword evidence="2 10" id="KW-0444">Lipid biosynthesis</keyword>
<dbReference type="PANTHER" id="PTHR11157">
    <property type="entry name" value="FATTY ACID ACYL TRANSFERASE-RELATED"/>
    <property type="match status" value="1"/>
</dbReference>
<dbReference type="EC" id="2.3.1.199" evidence="10"/>
<feature type="transmembrane region" description="Helical" evidence="10">
    <location>
        <begin position="210"/>
        <end position="229"/>
    </location>
</feature>
<keyword evidence="6 10" id="KW-1133">Transmembrane helix</keyword>
<keyword evidence="3 10" id="KW-0808">Transferase</keyword>
<name>A0A814VKE3_ADIRI</name>
<protein>
    <recommendedName>
        <fullName evidence="10">Elongation of very long chain fatty acids protein</fullName>
        <ecNumber evidence="10">2.3.1.199</ecNumber>
    </recommendedName>
    <alternativeName>
        <fullName evidence="10">Very-long-chain 3-oxoacyl-CoA synthase</fullName>
    </alternativeName>
</protein>
<gene>
    <name evidence="11" type="ORF">XAT740_LOCUS22877</name>
</gene>
<evidence type="ECO:0000256" key="9">
    <source>
        <dbReference type="ARBA" id="ARBA00023160"/>
    </source>
</evidence>
<evidence type="ECO:0000256" key="8">
    <source>
        <dbReference type="ARBA" id="ARBA00023136"/>
    </source>
</evidence>
<proteinExistence type="inferred from homology"/>
<comment type="similarity">
    <text evidence="10">Belongs to the ELO family.</text>
</comment>
<dbReference type="InterPro" id="IPR030457">
    <property type="entry name" value="ELO_CS"/>
</dbReference>
<dbReference type="GO" id="GO:0009922">
    <property type="term" value="F:fatty acid elongase activity"/>
    <property type="evidence" value="ECO:0007669"/>
    <property type="project" value="UniProtKB-EC"/>
</dbReference>